<dbReference type="EMBL" id="JATAAI010000023">
    <property type="protein sequence ID" value="KAK1737728.1"/>
    <property type="molecule type" value="Genomic_DNA"/>
</dbReference>
<feature type="transmembrane region" description="Helical" evidence="2">
    <location>
        <begin position="576"/>
        <end position="604"/>
    </location>
</feature>
<dbReference type="PANTHER" id="PTHR34730:SF1">
    <property type="entry name" value="PARAQUAT-INDUCIBLE PROTEIN A"/>
    <property type="match status" value="1"/>
</dbReference>
<evidence type="ECO:0000256" key="1">
    <source>
        <dbReference type="SAM" id="MobiDB-lite"/>
    </source>
</evidence>
<dbReference type="AlphaFoldDB" id="A0AAD9D9K8"/>
<feature type="chain" id="PRO_5042168492" evidence="3">
    <location>
        <begin position="18"/>
        <end position="705"/>
    </location>
</feature>
<keyword evidence="2" id="KW-0812">Transmembrane</keyword>
<dbReference type="InterPro" id="IPR007498">
    <property type="entry name" value="PqiA-like"/>
</dbReference>
<feature type="transmembrane region" description="Helical" evidence="2">
    <location>
        <begin position="453"/>
        <end position="472"/>
    </location>
</feature>
<keyword evidence="3" id="KW-0732">Signal</keyword>
<dbReference type="Proteomes" id="UP001224775">
    <property type="component" value="Unassembled WGS sequence"/>
</dbReference>
<keyword evidence="2" id="KW-0472">Membrane</keyword>
<keyword evidence="2" id="KW-1133">Transmembrane helix</keyword>
<sequence>MLHVALHFALAIPQVKAACIVSFYHRRRKQLKMVKNHDGSIEAQAASGDEDAVKVNLSPEHMRGATAADDAESQPLQEDVIDTTAAKDTSPSPSPIDVSASPNSTDNNQGETDQLASIKNTPKKYRNINSYYGHKIGFYQTLSLLLNAVLMLYAHLGLSAVIYSSRDPSITALDSAALGGDTDEGGTDNNNMTNSTAAMCNEQDIELWTDSGGESNRPTQSNYCSRTYTDSSNKFCLVTASCISECFQSTYGYSETCSSCFAAIPTCSMRNLCTFLCAADSFSVECQECNAPCVDEFNLCSGLPTVEENGGGTEGDGNATTTLPPPSSSSTITQNNQDTCNRYDLSEINEWYTAYELTFVRSIKDAWNGDAQLLAIIVILFSGIWPYAKNIILVIVWYTPMSIKRQSEIILWLSRLSKYTLVDVFAVSGVLVGVQLQLNVGGTDAVIRAEPRFGIIAFFVATLWEFLQIELIKVMYEKKVVGGENTSDESDGRNCKEGEGSEGGRLLFKQLWIPIFIYIASLALYISGAVTELMFFENSDIGSPGVCIRSFNLATLGNALVSPSSLTDNSAAGQTWILFLVYVILVLAFPVLTHILQVIFLIGWSRSMKLKRMIKWTSAIWCFACIEVLLIGVFAVEFKFPQLVGKLAGDTNAGFLEVKSGLGIGFYILIAYSVVAGFLQWSLIVRYDEKKQLLAESVAEMENDV</sequence>
<organism evidence="4 5">
    <name type="scientific">Skeletonema marinoi</name>
    <dbReference type="NCBI Taxonomy" id="267567"/>
    <lineage>
        <taxon>Eukaryota</taxon>
        <taxon>Sar</taxon>
        <taxon>Stramenopiles</taxon>
        <taxon>Ochrophyta</taxon>
        <taxon>Bacillariophyta</taxon>
        <taxon>Coscinodiscophyceae</taxon>
        <taxon>Thalassiosirophycidae</taxon>
        <taxon>Thalassiosirales</taxon>
        <taxon>Skeletonemataceae</taxon>
        <taxon>Skeletonema</taxon>
        <taxon>Skeletonema marinoi-dohrnii complex</taxon>
    </lineage>
</organism>
<feature type="transmembrane region" description="Helical" evidence="2">
    <location>
        <begin position="664"/>
        <end position="684"/>
    </location>
</feature>
<feature type="signal peptide" evidence="3">
    <location>
        <begin position="1"/>
        <end position="17"/>
    </location>
</feature>
<keyword evidence="5" id="KW-1185">Reference proteome</keyword>
<evidence type="ECO:0000256" key="2">
    <source>
        <dbReference type="SAM" id="Phobius"/>
    </source>
</evidence>
<dbReference type="Pfam" id="PF04403">
    <property type="entry name" value="PqiA"/>
    <property type="match status" value="1"/>
</dbReference>
<feature type="transmembrane region" description="Helical" evidence="2">
    <location>
        <begin position="511"/>
        <end position="530"/>
    </location>
</feature>
<feature type="region of interest" description="Disordered" evidence="1">
    <location>
        <begin position="310"/>
        <end position="335"/>
    </location>
</feature>
<feature type="compositionally biased region" description="Polar residues" evidence="1">
    <location>
        <begin position="100"/>
        <end position="114"/>
    </location>
</feature>
<evidence type="ECO:0000313" key="5">
    <source>
        <dbReference type="Proteomes" id="UP001224775"/>
    </source>
</evidence>
<feature type="transmembrane region" description="Helical" evidence="2">
    <location>
        <begin position="616"/>
        <end position="636"/>
    </location>
</feature>
<gene>
    <name evidence="4" type="ORF">QTG54_011500</name>
</gene>
<evidence type="ECO:0000313" key="4">
    <source>
        <dbReference type="EMBL" id="KAK1737728.1"/>
    </source>
</evidence>
<accession>A0AAD9D9K8</accession>
<feature type="region of interest" description="Disordered" evidence="1">
    <location>
        <begin position="84"/>
        <end position="114"/>
    </location>
</feature>
<protein>
    <submittedName>
        <fullName evidence="4">Uncharacterized protein</fullName>
    </submittedName>
</protein>
<proteinExistence type="predicted"/>
<comment type="caution">
    <text evidence="4">The sequence shown here is derived from an EMBL/GenBank/DDBJ whole genome shotgun (WGS) entry which is preliminary data.</text>
</comment>
<feature type="transmembrane region" description="Helical" evidence="2">
    <location>
        <begin position="373"/>
        <end position="398"/>
    </location>
</feature>
<evidence type="ECO:0000256" key="3">
    <source>
        <dbReference type="SAM" id="SignalP"/>
    </source>
</evidence>
<dbReference type="PANTHER" id="PTHR34730">
    <property type="entry name" value="UNNAMED PRODUCT"/>
    <property type="match status" value="1"/>
</dbReference>
<reference evidence="4" key="1">
    <citation type="submission" date="2023-06" db="EMBL/GenBank/DDBJ databases">
        <title>Survivors Of The Sea: Transcriptome response of Skeletonema marinoi to long-term dormancy.</title>
        <authorList>
            <person name="Pinder M.I.M."/>
            <person name="Kourtchenko O."/>
            <person name="Robertson E.K."/>
            <person name="Larsson T."/>
            <person name="Maumus F."/>
            <person name="Osuna-Cruz C.M."/>
            <person name="Vancaester E."/>
            <person name="Stenow R."/>
            <person name="Vandepoele K."/>
            <person name="Ploug H."/>
            <person name="Bruchert V."/>
            <person name="Godhe A."/>
            <person name="Topel M."/>
        </authorList>
    </citation>
    <scope>NUCLEOTIDE SEQUENCE</scope>
    <source>
        <strain evidence="4">R05AC</strain>
    </source>
</reference>
<feature type="transmembrane region" description="Helical" evidence="2">
    <location>
        <begin position="419"/>
        <end position="438"/>
    </location>
</feature>
<name>A0AAD9D9K8_9STRA</name>